<comment type="caution">
    <text evidence="4">The sequence shown here is derived from an EMBL/GenBank/DDBJ whole genome shotgun (WGS) entry which is preliminary data.</text>
</comment>
<dbReference type="EMBL" id="JACRTJ010000016">
    <property type="protein sequence ID" value="MBC8599034.1"/>
    <property type="molecule type" value="Genomic_DNA"/>
</dbReference>
<sequence length="477" mass="52132">MKKQKKPVSLSLRGGSYSLILTAVVLALVMVLNVLAGALPENMTKYDMSATKLYSVTGNTRAVISALEDDVTIYWIVQAGEEDDVIENLLGRYESLSEHIQVVKKNPDVYPAFAEQYTDEPVQNNSLVVEAGERSRFIGYQDIYIQEPDLYSYTYNTSFDGEGAITSAIDYVVSEDLPKISILEGHGETELPASFKEQMEKDNMELSALSLLTAETVPEDADCVVIFGPQSDISLEEKEILSGYVENGGKLFVAAGPVKDGALENLNSLLEDYGVTVADGIVVEGDREHYALQTPHALIPELADHEITASLAEARYFPIIPISSGLEVSEEAKESGRVTELLTTSELAFSKKAGYGLETYEKEEGDTDGPFASAVAVDCGNDGKIVWFASSEFLMDMYNALSSGANGDLAMNALAFLNGEREAMAIRSKSLNYNYLTIRESVSSMLQVMMIGVFPLLYLGVGAVVVLRRRRKQNETV</sequence>
<reference evidence="4 5" key="1">
    <citation type="submission" date="2020-08" db="EMBL/GenBank/DDBJ databases">
        <title>Genome public.</title>
        <authorList>
            <person name="Liu C."/>
            <person name="Sun Q."/>
        </authorList>
    </citation>
    <scope>NUCLEOTIDE SEQUENCE [LARGE SCALE GENOMIC DNA]</scope>
    <source>
        <strain evidence="4 5">BX10</strain>
    </source>
</reference>
<organism evidence="4 5">
    <name type="scientific">Enterocloster hominis</name>
    <name type="common">ex Liu et al. 2021</name>
    <dbReference type="NCBI Taxonomy" id="2763663"/>
    <lineage>
        <taxon>Bacteria</taxon>
        <taxon>Bacillati</taxon>
        <taxon>Bacillota</taxon>
        <taxon>Clostridia</taxon>
        <taxon>Lachnospirales</taxon>
        <taxon>Lachnospiraceae</taxon>
        <taxon>Enterocloster</taxon>
    </lineage>
</organism>
<proteinExistence type="predicted"/>
<dbReference type="Proteomes" id="UP000647491">
    <property type="component" value="Unassembled WGS sequence"/>
</dbReference>
<protein>
    <submittedName>
        <fullName evidence="4">GldG family protein</fullName>
    </submittedName>
</protein>
<feature type="transmembrane region" description="Helical" evidence="1">
    <location>
        <begin position="445"/>
        <end position="467"/>
    </location>
</feature>
<dbReference type="InterPro" id="IPR019196">
    <property type="entry name" value="ABC_transp_unknown"/>
</dbReference>
<evidence type="ECO:0000256" key="1">
    <source>
        <dbReference type="SAM" id="Phobius"/>
    </source>
</evidence>
<keyword evidence="1" id="KW-0472">Membrane</keyword>
<keyword evidence="1" id="KW-0812">Transmembrane</keyword>
<feature type="domain" description="DUF7088" evidence="3">
    <location>
        <begin position="51"/>
        <end position="135"/>
    </location>
</feature>
<dbReference type="RefSeq" id="WP_262427440.1">
    <property type="nucleotide sequence ID" value="NZ_JACRTJ010000016.1"/>
</dbReference>
<evidence type="ECO:0000259" key="2">
    <source>
        <dbReference type="Pfam" id="PF09822"/>
    </source>
</evidence>
<accession>A0ABR7NT29</accession>
<dbReference type="SUPFAM" id="SSF52317">
    <property type="entry name" value="Class I glutamine amidotransferase-like"/>
    <property type="match status" value="1"/>
</dbReference>
<name>A0ABR7NT29_9FIRM</name>
<dbReference type="Pfam" id="PF23357">
    <property type="entry name" value="DUF7088"/>
    <property type="match status" value="1"/>
</dbReference>
<keyword evidence="1" id="KW-1133">Transmembrane helix</keyword>
<dbReference type="InterPro" id="IPR055396">
    <property type="entry name" value="DUF7088"/>
</dbReference>
<dbReference type="Pfam" id="PF09822">
    <property type="entry name" value="ABC_transp_aux"/>
    <property type="match status" value="1"/>
</dbReference>
<dbReference type="InterPro" id="IPR029062">
    <property type="entry name" value="Class_I_gatase-like"/>
</dbReference>
<evidence type="ECO:0000259" key="3">
    <source>
        <dbReference type="Pfam" id="PF23357"/>
    </source>
</evidence>
<keyword evidence="5" id="KW-1185">Reference proteome</keyword>
<feature type="domain" description="ABC-type uncharacterised transport system" evidence="2">
    <location>
        <begin position="178"/>
        <end position="353"/>
    </location>
</feature>
<evidence type="ECO:0000313" key="5">
    <source>
        <dbReference type="Proteomes" id="UP000647491"/>
    </source>
</evidence>
<gene>
    <name evidence="4" type="ORF">H8708_07290</name>
</gene>
<evidence type="ECO:0000313" key="4">
    <source>
        <dbReference type="EMBL" id="MBC8599034.1"/>
    </source>
</evidence>